<reference key="1">
    <citation type="submission" date="2011-09" db="EMBL/GenBank/DDBJ databases">
        <title>Genomic characterization of the Taylorella genus.</title>
        <authorList>
            <person name="Hebert L."/>
            <person name="Moumen B."/>
            <person name="Pons N."/>
            <person name="Duquesne F."/>
            <person name="Breuil M.-F."/>
            <person name="Goux D."/>
            <person name="Batto J.-M."/>
            <person name="Renault P."/>
            <person name="Laugier C."/>
            <person name="Petry S."/>
        </authorList>
    </citation>
    <scope>NUCLEOTIDE SEQUENCE</scope>
    <source>
        <strain>MCE3</strain>
    </source>
</reference>
<gene>
    <name evidence="1" type="ordered locus">TASI_0849</name>
</gene>
<dbReference type="AlphaFoldDB" id="G4Q9K2"/>
<proteinExistence type="predicted"/>
<dbReference type="HOGENOM" id="CLU_3349703_0_0_4"/>
<name>G4Q9K2_TAYAM</name>
<accession>G4Q9K2</accession>
<sequence>MGPNTSRERNPIIKDPDSFFNGYKHILTKLAGLYSRD</sequence>
<protein>
    <submittedName>
        <fullName evidence="1">Uncharacterized protein</fullName>
    </submittedName>
</protein>
<evidence type="ECO:0000313" key="1">
    <source>
        <dbReference type="EMBL" id="AEP36618.1"/>
    </source>
</evidence>
<dbReference type="KEGG" id="tas:TASI_0849"/>
<dbReference type="STRING" id="1008459.TASI_0849"/>
<reference evidence="1 2" key="2">
    <citation type="journal article" date="2012" name="PLoS ONE">
        <title>Genomic characterization of the taylorella genus.</title>
        <authorList>
            <person name="Hebert L."/>
            <person name="Moumen B."/>
            <person name="Pons N."/>
            <person name="Duquesne F."/>
            <person name="Breuil M.F."/>
            <person name="Goux D."/>
            <person name="Batto J.M."/>
            <person name="Laugier C."/>
            <person name="Renault P."/>
            <person name="Petry S."/>
        </authorList>
    </citation>
    <scope>NUCLEOTIDE SEQUENCE [LARGE SCALE GENOMIC DNA]</scope>
    <source>
        <strain evidence="1 2">MCE3</strain>
    </source>
</reference>
<dbReference type="EMBL" id="CP003059">
    <property type="protein sequence ID" value="AEP36618.1"/>
    <property type="molecule type" value="Genomic_DNA"/>
</dbReference>
<dbReference type="Proteomes" id="UP000009284">
    <property type="component" value="Chromosome"/>
</dbReference>
<organism evidence="1 2">
    <name type="scientific">Taylorella asinigenitalis (strain MCE3)</name>
    <dbReference type="NCBI Taxonomy" id="1008459"/>
    <lineage>
        <taxon>Bacteria</taxon>
        <taxon>Pseudomonadati</taxon>
        <taxon>Pseudomonadota</taxon>
        <taxon>Betaproteobacteria</taxon>
        <taxon>Burkholderiales</taxon>
        <taxon>Alcaligenaceae</taxon>
        <taxon>Taylorella</taxon>
    </lineage>
</organism>
<keyword evidence="2" id="KW-1185">Reference proteome</keyword>
<evidence type="ECO:0000313" key="2">
    <source>
        <dbReference type="Proteomes" id="UP000009284"/>
    </source>
</evidence>